<gene>
    <name evidence="1" type="ORF">AW0309160_04229</name>
</gene>
<evidence type="ECO:0008006" key="2">
    <source>
        <dbReference type="Google" id="ProtNLM"/>
    </source>
</evidence>
<protein>
    <recommendedName>
        <fullName evidence="2">Lipoprotein</fullName>
    </recommendedName>
</protein>
<accession>A0A5Q4ZY00</accession>
<dbReference type="EMBL" id="LR721751">
    <property type="protein sequence ID" value="VVV06735.1"/>
    <property type="molecule type" value="Genomic_DNA"/>
</dbReference>
<dbReference type="AlphaFoldDB" id="A0A5Q4ZY00"/>
<evidence type="ECO:0000313" key="1">
    <source>
        <dbReference type="EMBL" id="VVV06735.1"/>
    </source>
</evidence>
<organism evidence="1">
    <name type="scientific">Aliivibrio wodanis</name>
    <dbReference type="NCBI Taxonomy" id="80852"/>
    <lineage>
        <taxon>Bacteria</taxon>
        <taxon>Pseudomonadati</taxon>
        <taxon>Pseudomonadota</taxon>
        <taxon>Gammaproteobacteria</taxon>
        <taxon>Vibrionales</taxon>
        <taxon>Vibrionaceae</taxon>
        <taxon>Aliivibrio</taxon>
    </lineage>
</organism>
<proteinExistence type="predicted"/>
<name>A0A5Q4ZY00_9GAMM</name>
<reference evidence="1" key="1">
    <citation type="submission" date="2019-09" db="EMBL/GenBank/DDBJ databases">
        <authorList>
            <person name="Hjerde E."/>
        </authorList>
    </citation>
    <scope>NUCLEOTIDE SEQUENCE</scope>
    <source>
        <strain evidence="1">06/09/160</strain>
    </source>
</reference>
<dbReference type="PROSITE" id="PS51257">
    <property type="entry name" value="PROKAR_LIPOPROTEIN"/>
    <property type="match status" value="1"/>
</dbReference>
<sequence length="32" mass="3685">MINFKKFKIFTLSLGLLGCTLLLTSENYYLSL</sequence>